<comment type="caution">
    <text evidence="1">The sequence shown here is derived from an EMBL/GenBank/DDBJ whole genome shotgun (WGS) entry which is preliminary data.</text>
</comment>
<dbReference type="EMBL" id="CADEPI010000007">
    <property type="protein sequence ID" value="CAB3361851.1"/>
    <property type="molecule type" value="Genomic_DNA"/>
</dbReference>
<keyword evidence="2" id="KW-1185">Reference proteome</keyword>
<sequence>MLPVHHITHGECPAGQRQRAHEVLQRLRSDKEHVQEMIARDHSGTGSFFSPDDAMLIAVAFLGTPLFAKGNSPLCAKVANER</sequence>
<proteinExistence type="predicted"/>
<reference evidence="1 2" key="1">
    <citation type="submission" date="2020-04" db="EMBL/GenBank/DDBJ databases">
        <authorList>
            <person name="Alioto T."/>
            <person name="Alioto T."/>
            <person name="Gomez Garrido J."/>
        </authorList>
    </citation>
    <scope>NUCLEOTIDE SEQUENCE [LARGE SCALE GENOMIC DNA]</scope>
</reference>
<organism evidence="1 2">
    <name type="scientific">Cloeon dipterum</name>
    <dbReference type="NCBI Taxonomy" id="197152"/>
    <lineage>
        <taxon>Eukaryota</taxon>
        <taxon>Metazoa</taxon>
        <taxon>Ecdysozoa</taxon>
        <taxon>Arthropoda</taxon>
        <taxon>Hexapoda</taxon>
        <taxon>Insecta</taxon>
        <taxon>Pterygota</taxon>
        <taxon>Palaeoptera</taxon>
        <taxon>Ephemeroptera</taxon>
        <taxon>Pisciforma</taxon>
        <taxon>Baetidae</taxon>
        <taxon>Cloeon</taxon>
    </lineage>
</organism>
<name>A0A8S1C148_9INSE</name>
<dbReference type="Proteomes" id="UP000494165">
    <property type="component" value="Unassembled WGS sequence"/>
</dbReference>
<dbReference type="AlphaFoldDB" id="A0A8S1C148"/>
<evidence type="ECO:0000313" key="1">
    <source>
        <dbReference type="EMBL" id="CAB3361851.1"/>
    </source>
</evidence>
<gene>
    <name evidence="1" type="ORF">CLODIP_2_CD01749</name>
</gene>
<protein>
    <submittedName>
        <fullName evidence="1">Uncharacterized protein</fullName>
    </submittedName>
</protein>
<accession>A0A8S1C148</accession>
<evidence type="ECO:0000313" key="2">
    <source>
        <dbReference type="Proteomes" id="UP000494165"/>
    </source>
</evidence>